<dbReference type="GO" id="GO:0016559">
    <property type="term" value="P:peroxisome fission"/>
    <property type="evidence" value="ECO:0007669"/>
    <property type="project" value="InterPro"/>
</dbReference>
<proteinExistence type="predicted"/>
<name>A0AAV6UH73_9ARAC</name>
<evidence type="ECO:0000313" key="6">
    <source>
        <dbReference type="Proteomes" id="UP000827092"/>
    </source>
</evidence>
<dbReference type="InterPro" id="IPR008733">
    <property type="entry name" value="PEX11"/>
</dbReference>
<reference evidence="5 6" key="1">
    <citation type="journal article" date="2022" name="Nat. Ecol. Evol.">
        <title>A masculinizing supergene underlies an exaggerated male reproductive morph in a spider.</title>
        <authorList>
            <person name="Hendrickx F."/>
            <person name="De Corte Z."/>
            <person name="Sonet G."/>
            <person name="Van Belleghem S.M."/>
            <person name="Kostlbacher S."/>
            <person name="Vangestel C."/>
        </authorList>
    </citation>
    <scope>NUCLEOTIDE SEQUENCE [LARGE SCALE GENOMIC DNA]</scope>
    <source>
        <strain evidence="5">W744_W776</strain>
    </source>
</reference>
<accession>A0AAV6UH73</accession>
<dbReference type="Proteomes" id="UP000827092">
    <property type="component" value="Unassembled WGS sequence"/>
</dbReference>
<evidence type="ECO:0000313" key="5">
    <source>
        <dbReference type="EMBL" id="KAG8183810.1"/>
    </source>
</evidence>
<sequence length="165" mass="18505">MLQYTLSYGIGSKDEHAVARVLGVLKNLLDQVYFPVEHMAWAADQKIVKAQSSYFYTFGTILWGLSSYIGIVKSLIMMSVLQRKTRGVKNVVLHEKIVGKQLELLLLACQEAADFVLAVNYLPAGSLLWAGTLKKREIGLIGTFSSILRLLMLFRHMKNNNDIVS</sequence>
<dbReference type="PANTHER" id="PTHR20990:SF1">
    <property type="entry name" value="PEROXISOMAL MEMBRANE PROTEIN 11C"/>
    <property type="match status" value="1"/>
</dbReference>
<evidence type="ECO:0000256" key="4">
    <source>
        <dbReference type="SAM" id="Phobius"/>
    </source>
</evidence>
<evidence type="ECO:0000256" key="1">
    <source>
        <dbReference type="ARBA" id="ARBA00023136"/>
    </source>
</evidence>
<dbReference type="AlphaFoldDB" id="A0AAV6UH73"/>
<keyword evidence="4" id="KW-0812">Transmembrane</keyword>
<dbReference type="PANTHER" id="PTHR20990">
    <property type="entry name" value="PEROXISOMAL BIOGENESIS FACTOR 11"/>
    <property type="match status" value="1"/>
</dbReference>
<dbReference type="GO" id="GO:0005778">
    <property type="term" value="C:peroxisomal membrane"/>
    <property type="evidence" value="ECO:0007669"/>
    <property type="project" value="UniProtKB-SubCell"/>
</dbReference>
<protein>
    <recommendedName>
        <fullName evidence="7">Peroxisomal membrane protein 11C</fullName>
    </recommendedName>
</protein>
<feature type="transmembrane region" description="Helical" evidence="4">
    <location>
        <begin position="54"/>
        <end position="76"/>
    </location>
</feature>
<dbReference type="EMBL" id="JAFNEN010000403">
    <property type="protein sequence ID" value="KAG8183810.1"/>
    <property type="molecule type" value="Genomic_DNA"/>
</dbReference>
<evidence type="ECO:0008006" key="7">
    <source>
        <dbReference type="Google" id="ProtNLM"/>
    </source>
</evidence>
<gene>
    <name evidence="5" type="ORF">JTE90_027735</name>
</gene>
<dbReference type="InterPro" id="IPR026510">
    <property type="entry name" value="PEX11C_met"/>
</dbReference>
<evidence type="ECO:0000256" key="2">
    <source>
        <dbReference type="ARBA" id="ARBA00023140"/>
    </source>
</evidence>
<comment type="caution">
    <text evidence="5">The sequence shown here is derived from an EMBL/GenBank/DDBJ whole genome shotgun (WGS) entry which is preliminary data.</text>
</comment>
<keyword evidence="6" id="KW-1185">Reference proteome</keyword>
<comment type="subcellular location">
    <subcellularLocation>
        <location evidence="3">Peroxisome membrane</location>
    </subcellularLocation>
</comment>
<keyword evidence="4" id="KW-1133">Transmembrane helix</keyword>
<dbReference type="Pfam" id="PF05648">
    <property type="entry name" value="PEX11"/>
    <property type="match status" value="1"/>
</dbReference>
<keyword evidence="2" id="KW-0576">Peroxisome</keyword>
<keyword evidence="1 4" id="KW-0472">Membrane</keyword>
<evidence type="ECO:0000256" key="3">
    <source>
        <dbReference type="ARBA" id="ARBA00046271"/>
    </source>
</evidence>
<organism evidence="5 6">
    <name type="scientific">Oedothorax gibbosus</name>
    <dbReference type="NCBI Taxonomy" id="931172"/>
    <lineage>
        <taxon>Eukaryota</taxon>
        <taxon>Metazoa</taxon>
        <taxon>Ecdysozoa</taxon>
        <taxon>Arthropoda</taxon>
        <taxon>Chelicerata</taxon>
        <taxon>Arachnida</taxon>
        <taxon>Araneae</taxon>
        <taxon>Araneomorphae</taxon>
        <taxon>Entelegynae</taxon>
        <taxon>Araneoidea</taxon>
        <taxon>Linyphiidae</taxon>
        <taxon>Erigoninae</taxon>
        <taxon>Oedothorax</taxon>
    </lineage>
</organism>